<comment type="caution">
    <text evidence="1">The sequence shown here is derived from an EMBL/GenBank/DDBJ whole genome shotgun (WGS) entry which is preliminary data.</text>
</comment>
<dbReference type="Gramene" id="mRNA:HanXRQr2_Chr08g0333631">
    <property type="protein sequence ID" value="CDS:HanXRQr2_Chr08g0333631.1"/>
    <property type="gene ID" value="HanXRQr2_Chr08g0333631"/>
</dbReference>
<reference evidence="1" key="2">
    <citation type="submission" date="2020-06" db="EMBL/GenBank/DDBJ databases">
        <title>Helianthus annuus Genome sequencing and assembly Release 2.</title>
        <authorList>
            <person name="Gouzy J."/>
            <person name="Langlade N."/>
            <person name="Munos S."/>
        </authorList>
    </citation>
    <scope>NUCLEOTIDE SEQUENCE</scope>
    <source>
        <tissue evidence="1">Leaves</tissue>
    </source>
</reference>
<reference evidence="1" key="1">
    <citation type="journal article" date="2017" name="Nature">
        <title>The sunflower genome provides insights into oil metabolism, flowering and Asterid evolution.</title>
        <authorList>
            <person name="Badouin H."/>
            <person name="Gouzy J."/>
            <person name="Grassa C.J."/>
            <person name="Murat F."/>
            <person name="Staton S.E."/>
            <person name="Cottret L."/>
            <person name="Lelandais-Briere C."/>
            <person name="Owens G.L."/>
            <person name="Carrere S."/>
            <person name="Mayjonade B."/>
            <person name="Legrand L."/>
            <person name="Gill N."/>
            <person name="Kane N.C."/>
            <person name="Bowers J.E."/>
            <person name="Hubner S."/>
            <person name="Bellec A."/>
            <person name="Berard A."/>
            <person name="Berges H."/>
            <person name="Blanchet N."/>
            <person name="Boniface M.C."/>
            <person name="Brunel D."/>
            <person name="Catrice O."/>
            <person name="Chaidir N."/>
            <person name="Claudel C."/>
            <person name="Donnadieu C."/>
            <person name="Faraut T."/>
            <person name="Fievet G."/>
            <person name="Helmstetter N."/>
            <person name="King M."/>
            <person name="Knapp S.J."/>
            <person name="Lai Z."/>
            <person name="Le Paslier M.C."/>
            <person name="Lippi Y."/>
            <person name="Lorenzon L."/>
            <person name="Mandel J.R."/>
            <person name="Marage G."/>
            <person name="Marchand G."/>
            <person name="Marquand E."/>
            <person name="Bret-Mestries E."/>
            <person name="Morien E."/>
            <person name="Nambeesan S."/>
            <person name="Nguyen T."/>
            <person name="Pegot-Espagnet P."/>
            <person name="Pouilly N."/>
            <person name="Raftis F."/>
            <person name="Sallet E."/>
            <person name="Schiex T."/>
            <person name="Thomas J."/>
            <person name="Vandecasteele C."/>
            <person name="Vares D."/>
            <person name="Vear F."/>
            <person name="Vautrin S."/>
            <person name="Crespi M."/>
            <person name="Mangin B."/>
            <person name="Burke J.M."/>
            <person name="Salse J."/>
            <person name="Munos S."/>
            <person name="Vincourt P."/>
            <person name="Rieseberg L.H."/>
            <person name="Langlade N.B."/>
        </authorList>
    </citation>
    <scope>NUCLEOTIDE SEQUENCE</scope>
    <source>
        <tissue evidence="1">Leaves</tissue>
    </source>
</reference>
<keyword evidence="2" id="KW-1185">Reference proteome</keyword>
<protein>
    <submittedName>
        <fullName evidence="1">Uncharacterized protein</fullName>
    </submittedName>
</protein>
<accession>A0A9K3NCN2</accession>
<sequence>MVARDYSFVCGLILKPSLEFGPFFLNNYRLQLGIFCFLFEFDTYTIYKTSLKIGGP</sequence>
<evidence type="ECO:0000313" key="2">
    <source>
        <dbReference type="Proteomes" id="UP000215914"/>
    </source>
</evidence>
<dbReference type="AlphaFoldDB" id="A0A9K3NCN2"/>
<name>A0A9K3NCN2_HELAN</name>
<organism evidence="1 2">
    <name type="scientific">Helianthus annuus</name>
    <name type="common">Common sunflower</name>
    <dbReference type="NCBI Taxonomy" id="4232"/>
    <lineage>
        <taxon>Eukaryota</taxon>
        <taxon>Viridiplantae</taxon>
        <taxon>Streptophyta</taxon>
        <taxon>Embryophyta</taxon>
        <taxon>Tracheophyta</taxon>
        <taxon>Spermatophyta</taxon>
        <taxon>Magnoliopsida</taxon>
        <taxon>eudicotyledons</taxon>
        <taxon>Gunneridae</taxon>
        <taxon>Pentapetalae</taxon>
        <taxon>asterids</taxon>
        <taxon>campanulids</taxon>
        <taxon>Asterales</taxon>
        <taxon>Asteraceae</taxon>
        <taxon>Asteroideae</taxon>
        <taxon>Heliantheae alliance</taxon>
        <taxon>Heliantheae</taxon>
        <taxon>Helianthus</taxon>
    </lineage>
</organism>
<dbReference type="EMBL" id="MNCJ02000323">
    <property type="protein sequence ID" value="KAF5794915.1"/>
    <property type="molecule type" value="Genomic_DNA"/>
</dbReference>
<proteinExistence type="predicted"/>
<evidence type="ECO:0000313" key="1">
    <source>
        <dbReference type="EMBL" id="KAF5794915.1"/>
    </source>
</evidence>
<gene>
    <name evidence="1" type="ORF">HanXRQr2_Chr08g0333631</name>
</gene>
<dbReference type="Proteomes" id="UP000215914">
    <property type="component" value="Unassembled WGS sequence"/>
</dbReference>